<dbReference type="RefSeq" id="WP_088441227.1">
    <property type="nucleotide sequence ID" value="NZ_BMMC01000001.1"/>
</dbReference>
<dbReference type="Proteomes" id="UP000197361">
    <property type="component" value="Unassembled WGS sequence"/>
</dbReference>
<gene>
    <name evidence="8" type="ORF">CDQ92_10110</name>
</gene>
<evidence type="ECO:0000256" key="5">
    <source>
        <dbReference type="ARBA" id="ARBA00022989"/>
    </source>
</evidence>
<comment type="caution">
    <text evidence="8">The sequence shown here is derived from an EMBL/GenBank/DDBJ whole genome shotgun (WGS) entry which is preliminary data.</text>
</comment>
<name>A0A246JWR7_9SPHN</name>
<evidence type="ECO:0000256" key="7">
    <source>
        <dbReference type="SAM" id="Phobius"/>
    </source>
</evidence>
<dbReference type="Pfam" id="PF04226">
    <property type="entry name" value="Transgly_assoc"/>
    <property type="match status" value="1"/>
</dbReference>
<keyword evidence="6 7" id="KW-0472">Membrane</keyword>
<keyword evidence="5 7" id="KW-1133">Transmembrane helix</keyword>
<evidence type="ECO:0000313" key="8">
    <source>
        <dbReference type="EMBL" id="OWQ97376.1"/>
    </source>
</evidence>
<dbReference type="AlphaFoldDB" id="A0A246JWR7"/>
<keyword evidence="9" id="KW-1185">Reference proteome</keyword>
<accession>A0A246JWR7</accession>
<dbReference type="OrthoDB" id="964123at2"/>
<evidence type="ECO:0000313" key="9">
    <source>
        <dbReference type="Proteomes" id="UP000197361"/>
    </source>
</evidence>
<sequence>MDFIIAIIMGGVIGWLASIVMRTDAQQGIFLNIIVGCIGSILGRFLFGQFLGGGHLRGNAFDPMTLLTAFIGAVVLLAIVNLVRRGRVR</sequence>
<feature type="transmembrane region" description="Helical" evidence="7">
    <location>
        <begin position="29"/>
        <end position="52"/>
    </location>
</feature>
<evidence type="ECO:0000256" key="4">
    <source>
        <dbReference type="ARBA" id="ARBA00022692"/>
    </source>
</evidence>
<keyword evidence="3" id="KW-1003">Cell membrane</keyword>
<keyword evidence="4 7" id="KW-0812">Transmembrane</keyword>
<comment type="subcellular location">
    <subcellularLocation>
        <location evidence="1">Cell membrane</location>
        <topology evidence="1">Multi-pass membrane protein</topology>
    </subcellularLocation>
</comment>
<dbReference type="PANTHER" id="PTHR33884">
    <property type="entry name" value="UPF0410 PROTEIN YMGE"/>
    <property type="match status" value="1"/>
</dbReference>
<dbReference type="EMBL" id="NISK01000002">
    <property type="protein sequence ID" value="OWQ97376.1"/>
    <property type="molecule type" value="Genomic_DNA"/>
</dbReference>
<evidence type="ECO:0000256" key="6">
    <source>
        <dbReference type="ARBA" id="ARBA00023136"/>
    </source>
</evidence>
<feature type="transmembrane region" description="Helical" evidence="7">
    <location>
        <begin position="6"/>
        <end position="22"/>
    </location>
</feature>
<evidence type="ECO:0000256" key="3">
    <source>
        <dbReference type="ARBA" id="ARBA00022475"/>
    </source>
</evidence>
<evidence type="ECO:0000256" key="1">
    <source>
        <dbReference type="ARBA" id="ARBA00004651"/>
    </source>
</evidence>
<proteinExistence type="inferred from homology"/>
<feature type="transmembrane region" description="Helical" evidence="7">
    <location>
        <begin position="64"/>
        <end position="83"/>
    </location>
</feature>
<dbReference type="InterPro" id="IPR007341">
    <property type="entry name" value="Transgly_assoc"/>
</dbReference>
<reference evidence="8 9" key="1">
    <citation type="journal article" date="2010" name="Int. J. Syst. Evol. Microbiol.">
        <title>Sphingopyxis bauzanensis sp. nov., a psychrophilic bacterium isolated from soil.</title>
        <authorList>
            <person name="Zhang D.C."/>
            <person name="Liu H.C."/>
            <person name="Xin Y.H."/>
            <person name="Zhou Y.G."/>
            <person name="Schinner F."/>
            <person name="Margesin R."/>
        </authorList>
    </citation>
    <scope>NUCLEOTIDE SEQUENCE [LARGE SCALE GENOMIC DNA]</scope>
    <source>
        <strain evidence="8 9">DSM 22271</strain>
    </source>
</reference>
<protein>
    <submittedName>
        <fullName evidence="8">GlsB/YeaQ/YmgE family stress response membrane protein</fullName>
    </submittedName>
</protein>
<comment type="similarity">
    <text evidence="2">Belongs to the UPF0410 family.</text>
</comment>
<organism evidence="8 9">
    <name type="scientific">Sphingopyxis bauzanensis</name>
    <dbReference type="NCBI Taxonomy" id="651663"/>
    <lineage>
        <taxon>Bacteria</taxon>
        <taxon>Pseudomonadati</taxon>
        <taxon>Pseudomonadota</taxon>
        <taxon>Alphaproteobacteria</taxon>
        <taxon>Sphingomonadales</taxon>
        <taxon>Sphingomonadaceae</taxon>
        <taxon>Sphingopyxis</taxon>
    </lineage>
</organism>
<evidence type="ECO:0000256" key="2">
    <source>
        <dbReference type="ARBA" id="ARBA00011006"/>
    </source>
</evidence>
<dbReference type="PANTHER" id="PTHR33884:SF3">
    <property type="entry name" value="UPF0410 PROTEIN YMGE"/>
    <property type="match status" value="1"/>
</dbReference>
<dbReference type="GO" id="GO:0005886">
    <property type="term" value="C:plasma membrane"/>
    <property type="evidence" value="ECO:0007669"/>
    <property type="project" value="UniProtKB-SubCell"/>
</dbReference>